<dbReference type="KEGG" id="pamo:BAR1_11080"/>
<keyword evidence="3" id="KW-1185">Reference proteome</keyword>
<feature type="transmembrane region" description="Helical" evidence="1">
    <location>
        <begin position="168"/>
        <end position="197"/>
    </location>
</feature>
<evidence type="ECO:0000256" key="1">
    <source>
        <dbReference type="SAM" id="Phobius"/>
    </source>
</evidence>
<proteinExistence type="predicted"/>
<protein>
    <recommendedName>
        <fullName evidence="4">Glycosyltransferase RgtA/B/C/D-like domain-containing protein</fullName>
    </recommendedName>
</protein>
<feature type="transmembrane region" description="Helical" evidence="1">
    <location>
        <begin position="89"/>
        <end position="108"/>
    </location>
</feature>
<feature type="transmembrane region" description="Helical" evidence="1">
    <location>
        <begin position="319"/>
        <end position="337"/>
    </location>
</feature>
<feature type="transmembrane region" description="Helical" evidence="1">
    <location>
        <begin position="294"/>
        <end position="313"/>
    </location>
</feature>
<feature type="transmembrane region" description="Helical" evidence="1">
    <location>
        <begin position="120"/>
        <end position="138"/>
    </location>
</feature>
<accession>A0A347UHU2</accession>
<reference evidence="2 3" key="1">
    <citation type="submission" date="2018-09" db="EMBL/GenBank/DDBJ databases">
        <title>Profundibacter amoris BAR1 gen. nov., sp. nov., a new member of the Roseobacter clade isolated at Lokis Castle Vent Field on the Arctic Mid-Oceanic Ridge.</title>
        <authorList>
            <person name="Le Moine Bauer S."/>
            <person name="Sjoeberg A.G."/>
            <person name="L'Haridon S."/>
            <person name="Stokke R."/>
            <person name="Roalkvam I."/>
            <person name="Steen I.H."/>
            <person name="Dahle H."/>
        </authorList>
    </citation>
    <scope>NUCLEOTIDE SEQUENCE [LARGE SCALE GENOMIC DNA]</scope>
    <source>
        <strain evidence="2 3">BAR1</strain>
    </source>
</reference>
<sequence length="518" mass="57035">MPFLSLRWVSIVSAFLVFVALQAAAIYQTGGYFEYPLDDTYIHLAMAETIWSGGYGVNLSEPSAASSSALFPFLLVPVFSLEFQRYMPLIWNVVGLGLSAWLWAELLLEAGYGAGKLRRYGVILAALGPAAVLMPSNAMIGMEHTLHAAASLAILLGLMRLLKGTPSWGVLFAGILFAPLFRFEGLALSLLAVLVIFSCKEKRRGVVALFLALVPILLFCGFLVSLGLDPLPSSVQAKIASAVRYEMPIYLRIIRTFMANLAEPGGILLMLYLVVLLGMWLFSDTLRRSPLAKLWAVLAGATGAHLLLGHIGWLNRYEHYILAVVTAGILVLLPVVMRGSDLQRIGMRAVIAVLIPLAVYAKSNVTILVESPKSIYLQQRQMSEFAKNYMKTPVAVNDLGWVAWGNPDYVLDLFGLGSTEALKYRTTKSEPGWGGPMAVRHDVRFAMIYQEWMKEAIGKDWIRVGTFITDEDWGFVSGTEVAFFATSPDYVPQLVEALHQWVPTLPAGTHFEYDAGFE</sequence>
<dbReference type="Proteomes" id="UP000261704">
    <property type="component" value="Chromosome"/>
</dbReference>
<feature type="transmembrane region" description="Helical" evidence="1">
    <location>
        <begin position="265"/>
        <end position="282"/>
    </location>
</feature>
<feature type="transmembrane region" description="Helical" evidence="1">
    <location>
        <begin position="206"/>
        <end position="228"/>
    </location>
</feature>
<dbReference type="AlphaFoldDB" id="A0A347UHU2"/>
<name>A0A347UHU2_9RHOB</name>
<organism evidence="2 3">
    <name type="scientific">Profundibacter amoris</name>
    <dbReference type="NCBI Taxonomy" id="2171755"/>
    <lineage>
        <taxon>Bacteria</taxon>
        <taxon>Pseudomonadati</taxon>
        <taxon>Pseudomonadota</taxon>
        <taxon>Alphaproteobacteria</taxon>
        <taxon>Rhodobacterales</taxon>
        <taxon>Paracoccaceae</taxon>
        <taxon>Profundibacter</taxon>
    </lineage>
</organism>
<keyword evidence="1" id="KW-0472">Membrane</keyword>
<evidence type="ECO:0000313" key="2">
    <source>
        <dbReference type="EMBL" id="AXX98420.1"/>
    </source>
</evidence>
<gene>
    <name evidence="2" type="ORF">BAR1_11080</name>
</gene>
<keyword evidence="1" id="KW-0812">Transmembrane</keyword>
<dbReference type="OrthoDB" id="104925at2"/>
<dbReference type="EMBL" id="CP032125">
    <property type="protein sequence ID" value="AXX98420.1"/>
    <property type="molecule type" value="Genomic_DNA"/>
</dbReference>
<keyword evidence="1" id="KW-1133">Transmembrane helix</keyword>
<feature type="transmembrane region" description="Helical" evidence="1">
    <location>
        <begin position="349"/>
        <end position="369"/>
    </location>
</feature>
<evidence type="ECO:0000313" key="3">
    <source>
        <dbReference type="Proteomes" id="UP000261704"/>
    </source>
</evidence>
<evidence type="ECO:0008006" key="4">
    <source>
        <dbReference type="Google" id="ProtNLM"/>
    </source>
</evidence>